<feature type="region of interest" description="Disordered" evidence="1">
    <location>
        <begin position="210"/>
        <end position="240"/>
    </location>
</feature>
<evidence type="ECO:0000313" key="3">
    <source>
        <dbReference type="EMBL" id="MDP9904713.1"/>
    </source>
</evidence>
<sequence length="240" mass="24858">MSATAHHSVRTAAPPPGSPGCAGQSDPNKCDSDGDGIPDWIEFIVCGSATCATAREDANHNGIPDWVEVESCGTTTCVTDPAKDSGGRGIPDWASRIVCGTDTCATGHEDADGNGIPDWTEVLICGKAGCSNGKEDLNHNGALDWVELQASLKQPAVGSQGWFVDTGARIAHSIEDWWWLWILASLAVLGAGALAIVRLNRRRGSAVDPNGLDLLSAPSPADDSPSDDAPTQGTSNGDSL</sequence>
<keyword evidence="5" id="KW-1185">Reference proteome</keyword>
<dbReference type="EMBL" id="JAUSRG010000003">
    <property type="protein sequence ID" value="MDP9904713.1"/>
    <property type="molecule type" value="Genomic_DNA"/>
</dbReference>
<dbReference type="EMBL" id="JAUSTF010000004">
    <property type="protein sequence ID" value="MDQ0180858.1"/>
    <property type="molecule type" value="Genomic_DNA"/>
</dbReference>
<keyword evidence="2" id="KW-0472">Membrane</keyword>
<proteinExistence type="predicted"/>
<accession>A0AAW8DIQ3</accession>
<evidence type="ECO:0000313" key="4">
    <source>
        <dbReference type="EMBL" id="MDQ0180858.1"/>
    </source>
</evidence>
<keyword evidence="2" id="KW-1133">Transmembrane helix</keyword>
<feature type="transmembrane region" description="Helical" evidence="2">
    <location>
        <begin position="177"/>
        <end position="197"/>
    </location>
</feature>
<dbReference type="InterPro" id="IPR018247">
    <property type="entry name" value="EF_Hand_1_Ca_BS"/>
</dbReference>
<evidence type="ECO:0008006" key="7">
    <source>
        <dbReference type="Google" id="ProtNLM"/>
    </source>
</evidence>
<evidence type="ECO:0000256" key="1">
    <source>
        <dbReference type="SAM" id="MobiDB-lite"/>
    </source>
</evidence>
<reference evidence="3 5" key="1">
    <citation type="submission" date="2023-07" db="EMBL/GenBank/DDBJ databases">
        <title>Sorghum-associated microbial communities from plants grown in Nebraska, USA.</title>
        <authorList>
            <person name="Schachtman D."/>
        </authorList>
    </citation>
    <scope>NUCLEOTIDE SEQUENCE</scope>
    <source>
        <strain evidence="3">DS1006</strain>
        <strain evidence="4 5">DS1016</strain>
    </source>
</reference>
<protein>
    <recommendedName>
        <fullName evidence="7">EF-hand domain-containing protein</fullName>
    </recommendedName>
</protein>
<dbReference type="PROSITE" id="PS00018">
    <property type="entry name" value="EF_HAND_1"/>
    <property type="match status" value="1"/>
</dbReference>
<gene>
    <name evidence="3" type="ORF">J2S90_001668</name>
    <name evidence="4" type="ORF">J2S93_002285</name>
</gene>
<dbReference type="Proteomes" id="UP001230951">
    <property type="component" value="Unassembled WGS sequence"/>
</dbReference>
<organism evidence="3 6">
    <name type="scientific">Arthrobacter bambusae</name>
    <dbReference type="NCBI Taxonomy" id="1338426"/>
    <lineage>
        <taxon>Bacteria</taxon>
        <taxon>Bacillati</taxon>
        <taxon>Actinomycetota</taxon>
        <taxon>Actinomycetes</taxon>
        <taxon>Micrococcales</taxon>
        <taxon>Micrococcaceae</taxon>
        <taxon>Arthrobacter</taxon>
    </lineage>
</organism>
<dbReference type="RefSeq" id="WP_306960578.1">
    <property type="nucleotide sequence ID" value="NZ_JAUSRG010000003.1"/>
</dbReference>
<name>A0AAW8DIQ3_9MICC</name>
<evidence type="ECO:0000313" key="6">
    <source>
        <dbReference type="Proteomes" id="UP001242995"/>
    </source>
</evidence>
<keyword evidence="2" id="KW-0812">Transmembrane</keyword>
<dbReference type="AlphaFoldDB" id="A0AAW8DIQ3"/>
<evidence type="ECO:0000313" key="5">
    <source>
        <dbReference type="Proteomes" id="UP001230951"/>
    </source>
</evidence>
<dbReference type="Proteomes" id="UP001242995">
    <property type="component" value="Unassembled WGS sequence"/>
</dbReference>
<feature type="region of interest" description="Disordered" evidence="1">
    <location>
        <begin position="1"/>
        <end position="33"/>
    </location>
</feature>
<feature type="compositionally biased region" description="Low complexity" evidence="1">
    <location>
        <begin position="212"/>
        <end position="230"/>
    </location>
</feature>
<evidence type="ECO:0000256" key="2">
    <source>
        <dbReference type="SAM" id="Phobius"/>
    </source>
</evidence>
<comment type="caution">
    <text evidence="3">The sequence shown here is derived from an EMBL/GenBank/DDBJ whole genome shotgun (WGS) entry which is preliminary data.</text>
</comment>
<feature type="compositionally biased region" description="Polar residues" evidence="1">
    <location>
        <begin position="231"/>
        <end position="240"/>
    </location>
</feature>